<dbReference type="RefSeq" id="WP_173102891.1">
    <property type="nucleotide sequence ID" value="NZ_AP022822.1"/>
</dbReference>
<keyword evidence="2" id="KW-1185">Reference proteome</keyword>
<evidence type="ECO:0000313" key="1">
    <source>
        <dbReference type="EMBL" id="BCA85639.1"/>
    </source>
</evidence>
<dbReference type="Proteomes" id="UP000502998">
    <property type="component" value="Chromosome"/>
</dbReference>
<name>A0A679IBZ2_9ENTE</name>
<evidence type="ECO:0000313" key="2">
    <source>
        <dbReference type="Proteomes" id="UP000502998"/>
    </source>
</evidence>
<sequence length="113" mass="13200">MKTNSEKVILSKLFGKKRVHTLHFNQTGPKYFQIRVHEGVVQVVHNSYSLDGNNWVDNPKRHSSYQSQYVIKAGEERIVKYEIGKVQKQHDKVFVINHHLFQLASFSIHEIAD</sequence>
<proteinExistence type="predicted"/>
<dbReference type="KEGG" id="esg:EsVE80_11620"/>
<organism evidence="1 2">
    <name type="scientific">Enterococcus saigonensis</name>
    <dbReference type="NCBI Taxonomy" id="1805431"/>
    <lineage>
        <taxon>Bacteria</taxon>
        <taxon>Bacillati</taxon>
        <taxon>Bacillota</taxon>
        <taxon>Bacilli</taxon>
        <taxon>Lactobacillales</taxon>
        <taxon>Enterococcaceae</taxon>
        <taxon>Enterococcus</taxon>
    </lineage>
</organism>
<reference evidence="1 2" key="1">
    <citation type="submission" date="2020-02" db="EMBL/GenBank/DDBJ databases">
        <title>Characterization of vanA genotype vancomycin-resistant Enterococcus saigonensis VE80.</title>
        <authorList>
            <person name="Harada T."/>
            <person name="Motooka D."/>
            <person name="Nakamura S."/>
            <person name="Yamamoto Y."/>
            <person name="Kawahara R."/>
            <person name="Kawatsu K."/>
        </authorList>
    </citation>
    <scope>NUCLEOTIDE SEQUENCE [LARGE SCALE GENOMIC DNA]</scope>
    <source>
        <strain evidence="1 2">VE80</strain>
    </source>
</reference>
<dbReference type="AlphaFoldDB" id="A0A679IBZ2"/>
<gene>
    <name evidence="1" type="ORF">EsVE80_11620</name>
</gene>
<dbReference type="EMBL" id="AP022822">
    <property type="protein sequence ID" value="BCA85639.1"/>
    <property type="molecule type" value="Genomic_DNA"/>
</dbReference>
<protein>
    <submittedName>
        <fullName evidence="1">Uncharacterized protein</fullName>
    </submittedName>
</protein>
<accession>A0A679IBZ2</accession>